<dbReference type="EMBL" id="AJZO02000206">
    <property type="protein sequence ID" value="OEF46887.1"/>
    <property type="molecule type" value="Genomic_DNA"/>
</dbReference>
<evidence type="ECO:0008006" key="3">
    <source>
        <dbReference type="Google" id="ProtNLM"/>
    </source>
</evidence>
<comment type="caution">
    <text evidence="1">The sequence shown here is derived from an EMBL/GenBank/DDBJ whole genome shotgun (WGS) entry which is preliminary data.</text>
</comment>
<gene>
    <name evidence="1" type="ORF">A163_22520</name>
</gene>
<name>A0ABX3B482_9VIBR</name>
<keyword evidence="2" id="KW-1185">Reference proteome</keyword>
<evidence type="ECO:0000313" key="1">
    <source>
        <dbReference type="EMBL" id="OEF46887.1"/>
    </source>
</evidence>
<organism evidence="1 2">
    <name type="scientific">Vibrio tasmaniensis 1F-267</name>
    <dbReference type="NCBI Taxonomy" id="1191324"/>
    <lineage>
        <taxon>Bacteria</taxon>
        <taxon>Pseudomonadati</taxon>
        <taxon>Pseudomonadota</taxon>
        <taxon>Gammaproteobacteria</taxon>
        <taxon>Vibrionales</taxon>
        <taxon>Vibrionaceae</taxon>
        <taxon>Vibrio</taxon>
    </lineage>
</organism>
<reference evidence="1 2" key="1">
    <citation type="journal article" date="2012" name="Science">
        <title>Ecological populations of bacteria act as socially cohesive units of antibiotic production and resistance.</title>
        <authorList>
            <person name="Cordero O.X."/>
            <person name="Wildschutte H."/>
            <person name="Kirkup B."/>
            <person name="Proehl S."/>
            <person name="Ngo L."/>
            <person name="Hussain F."/>
            <person name="Le Roux F."/>
            <person name="Mincer T."/>
            <person name="Polz M.F."/>
        </authorList>
    </citation>
    <scope>NUCLEOTIDE SEQUENCE [LARGE SCALE GENOMIC DNA]</scope>
    <source>
        <strain evidence="1 2">1F-267</strain>
    </source>
</reference>
<evidence type="ECO:0000313" key="2">
    <source>
        <dbReference type="Proteomes" id="UP000094638"/>
    </source>
</evidence>
<protein>
    <recommendedName>
        <fullName evidence="3">RiboL-PSP-HEPN domain-containing protein</fullName>
    </recommendedName>
</protein>
<dbReference type="Proteomes" id="UP000094638">
    <property type="component" value="Unassembled WGS sequence"/>
</dbReference>
<accession>A0ABX3B482</accession>
<proteinExistence type="predicted"/>
<sequence length="184" mass="21264">MSSLDTETIHSFKKVFSGAMDNEFSKIEQAQVAHDSMQFISEEHQYMHRSWIEDDAIYKFSVVDLAGELYILALYKRVELKHKELISFFNLEVGARNVSNWNDLIKVLPREAKDLPEFNAVNELRLINNAIKHQGVISKQLAKNYPNHGQLGDELTDLSATFERIEPIVCRYTKELYAILKSKT</sequence>